<comment type="caution">
    <text evidence="1">The sequence shown here is derived from an EMBL/GenBank/DDBJ whole genome shotgun (WGS) entry which is preliminary data.</text>
</comment>
<sequence>AAAEAQIRVPFLGFVPAGYPKEAVDISGETLDVPEWMIGRKRGRRHEAVVVHRECLVAK</sequence>
<dbReference type="AlphaFoldDB" id="X1CXN7"/>
<evidence type="ECO:0000313" key="1">
    <source>
        <dbReference type="EMBL" id="GAG88961.1"/>
    </source>
</evidence>
<protein>
    <submittedName>
        <fullName evidence="1">Uncharacterized protein</fullName>
    </submittedName>
</protein>
<accession>X1CXN7</accession>
<name>X1CXN7_9ZZZZ</name>
<feature type="non-terminal residue" evidence="1">
    <location>
        <position position="1"/>
    </location>
</feature>
<dbReference type="EMBL" id="BART01013135">
    <property type="protein sequence ID" value="GAG88961.1"/>
    <property type="molecule type" value="Genomic_DNA"/>
</dbReference>
<proteinExistence type="predicted"/>
<organism evidence="1">
    <name type="scientific">marine sediment metagenome</name>
    <dbReference type="NCBI Taxonomy" id="412755"/>
    <lineage>
        <taxon>unclassified sequences</taxon>
        <taxon>metagenomes</taxon>
        <taxon>ecological metagenomes</taxon>
    </lineage>
</organism>
<reference evidence="1" key="1">
    <citation type="journal article" date="2014" name="Front. Microbiol.">
        <title>High frequency of phylogenetically diverse reductive dehalogenase-homologous genes in deep subseafloor sedimentary metagenomes.</title>
        <authorList>
            <person name="Kawai M."/>
            <person name="Futagami T."/>
            <person name="Toyoda A."/>
            <person name="Takaki Y."/>
            <person name="Nishi S."/>
            <person name="Hori S."/>
            <person name="Arai W."/>
            <person name="Tsubouchi T."/>
            <person name="Morono Y."/>
            <person name="Uchiyama I."/>
            <person name="Ito T."/>
            <person name="Fujiyama A."/>
            <person name="Inagaki F."/>
            <person name="Takami H."/>
        </authorList>
    </citation>
    <scope>NUCLEOTIDE SEQUENCE</scope>
    <source>
        <strain evidence="1">Expedition CK06-06</strain>
    </source>
</reference>
<gene>
    <name evidence="1" type="ORF">S01H4_27039</name>
</gene>